<dbReference type="GO" id="GO:0006629">
    <property type="term" value="P:lipid metabolic process"/>
    <property type="evidence" value="ECO:0007669"/>
    <property type="project" value="TreeGrafter"/>
</dbReference>
<organism evidence="2 3">
    <name type="scientific">Penaeus vannamei</name>
    <name type="common">Whiteleg shrimp</name>
    <name type="synonym">Litopenaeus vannamei</name>
    <dbReference type="NCBI Taxonomy" id="6689"/>
    <lineage>
        <taxon>Eukaryota</taxon>
        <taxon>Metazoa</taxon>
        <taxon>Ecdysozoa</taxon>
        <taxon>Arthropoda</taxon>
        <taxon>Crustacea</taxon>
        <taxon>Multicrustacea</taxon>
        <taxon>Malacostraca</taxon>
        <taxon>Eumalacostraca</taxon>
        <taxon>Eucarida</taxon>
        <taxon>Decapoda</taxon>
        <taxon>Dendrobranchiata</taxon>
        <taxon>Penaeoidea</taxon>
        <taxon>Penaeidae</taxon>
        <taxon>Penaeus</taxon>
    </lineage>
</organism>
<dbReference type="Proteomes" id="UP000283509">
    <property type="component" value="Unassembled WGS sequence"/>
</dbReference>
<evidence type="ECO:0000313" key="3">
    <source>
        <dbReference type="Proteomes" id="UP000283509"/>
    </source>
</evidence>
<dbReference type="OrthoDB" id="6359662at2759"/>
<dbReference type="PANTHER" id="PTHR10612:SF34">
    <property type="entry name" value="APOLIPOPROTEIN D"/>
    <property type="match status" value="1"/>
</dbReference>
<dbReference type="InterPro" id="IPR012674">
    <property type="entry name" value="Calycin"/>
</dbReference>
<reference evidence="2 3" key="1">
    <citation type="submission" date="2018-04" db="EMBL/GenBank/DDBJ databases">
        <authorList>
            <person name="Zhang X."/>
            <person name="Yuan J."/>
            <person name="Li F."/>
            <person name="Xiang J."/>
        </authorList>
    </citation>
    <scope>NUCLEOTIDE SEQUENCE [LARGE SCALE GENOMIC DNA]</scope>
    <source>
        <tissue evidence="2">Muscle</tissue>
    </source>
</reference>
<feature type="chain" id="PRO_5018775758" description="Lipocalin/cytosolic fatty-acid binding domain-containing protein" evidence="1">
    <location>
        <begin position="20"/>
        <end position="245"/>
    </location>
</feature>
<dbReference type="SUPFAM" id="SSF50814">
    <property type="entry name" value="Lipocalins"/>
    <property type="match status" value="1"/>
</dbReference>
<dbReference type="EMBL" id="QCYY01002142">
    <property type="protein sequence ID" value="ROT72500.1"/>
    <property type="molecule type" value="Genomic_DNA"/>
</dbReference>
<evidence type="ECO:0000313" key="2">
    <source>
        <dbReference type="EMBL" id="ROT72500.1"/>
    </source>
</evidence>
<dbReference type="GO" id="GO:0005737">
    <property type="term" value="C:cytoplasm"/>
    <property type="evidence" value="ECO:0007669"/>
    <property type="project" value="TreeGrafter"/>
</dbReference>
<keyword evidence="1" id="KW-0732">Signal</keyword>
<dbReference type="AlphaFoldDB" id="A0A3R7PHY0"/>
<sequence length="245" mass="28183">MQTAILVVVLSLAASLAASYKFQGLWYAVEMFTTNSKCVTLTFNRLGKNDFKVTEGREFVAAQVVGIDHSFKTKGVYNSRAPQQPAKFHARWSNNIWQQPEAIIVDTDYWQYAVIVECQSVMYFMKRTSAVILSRKRDLDLRVLNQVKRDLCDGYGFDCKDFETIDHNRCTSVQREPARKDVARASPLNRPKPLRKFPMPEVVRTTPSSKIKPRTFRPITQKPTAAPTTPRVYGKLQRWCLDFFC</sequence>
<evidence type="ECO:0008006" key="4">
    <source>
        <dbReference type="Google" id="ProtNLM"/>
    </source>
</evidence>
<protein>
    <recommendedName>
        <fullName evidence="4">Lipocalin/cytosolic fatty-acid binding domain-containing protein</fullName>
    </recommendedName>
</protein>
<dbReference type="Gene3D" id="2.40.128.20">
    <property type="match status" value="1"/>
</dbReference>
<proteinExistence type="predicted"/>
<reference evidence="2 3" key="2">
    <citation type="submission" date="2019-01" db="EMBL/GenBank/DDBJ databases">
        <title>The decoding of complex shrimp genome reveals the adaptation for benthos swimmer, frequently molting mechanism and breeding impact on genome.</title>
        <authorList>
            <person name="Sun Y."/>
            <person name="Gao Y."/>
            <person name="Yu Y."/>
        </authorList>
    </citation>
    <scope>NUCLEOTIDE SEQUENCE [LARGE SCALE GENOMIC DNA]</scope>
    <source>
        <tissue evidence="2">Muscle</tissue>
    </source>
</reference>
<feature type="signal peptide" evidence="1">
    <location>
        <begin position="1"/>
        <end position="19"/>
    </location>
</feature>
<dbReference type="PANTHER" id="PTHR10612">
    <property type="entry name" value="APOLIPOPROTEIN D"/>
    <property type="match status" value="1"/>
</dbReference>
<keyword evidence="3" id="KW-1185">Reference proteome</keyword>
<dbReference type="GO" id="GO:0000302">
    <property type="term" value="P:response to reactive oxygen species"/>
    <property type="evidence" value="ECO:0007669"/>
    <property type="project" value="TreeGrafter"/>
</dbReference>
<evidence type="ECO:0000256" key="1">
    <source>
        <dbReference type="SAM" id="SignalP"/>
    </source>
</evidence>
<comment type="caution">
    <text evidence="2">The sequence shown here is derived from an EMBL/GenBank/DDBJ whole genome shotgun (WGS) entry which is preliminary data.</text>
</comment>
<gene>
    <name evidence="2" type="ORF">C7M84_009117</name>
</gene>
<accession>A0A3R7PHY0</accession>
<name>A0A3R7PHY0_PENVA</name>